<dbReference type="PROSITE" id="PS50181">
    <property type="entry name" value="FBOX"/>
    <property type="match status" value="1"/>
</dbReference>
<dbReference type="PANTHER" id="PTHR31111">
    <property type="entry name" value="BNAA05G37150D PROTEIN-RELATED"/>
    <property type="match status" value="1"/>
</dbReference>
<dbReference type="STRING" id="72664.V4N7E4"/>
<accession>V4N7E4</accession>
<dbReference type="NCBIfam" id="TIGR01640">
    <property type="entry name" value="F_box_assoc_1"/>
    <property type="match status" value="1"/>
</dbReference>
<dbReference type="OrthoDB" id="1042779at2759"/>
<dbReference type="Pfam" id="PF08268">
    <property type="entry name" value="FBA_3"/>
    <property type="match status" value="1"/>
</dbReference>
<dbReference type="InterPro" id="IPR017451">
    <property type="entry name" value="F-box-assoc_interact_dom"/>
</dbReference>
<dbReference type="InterPro" id="IPR011043">
    <property type="entry name" value="Gal_Oxase/kelch_b-propeller"/>
</dbReference>
<dbReference type="InterPro" id="IPR001810">
    <property type="entry name" value="F-box_dom"/>
</dbReference>
<gene>
    <name evidence="2" type="ORF">EUTSA_v10015249mg</name>
</gene>
<dbReference type="SUPFAM" id="SSF81383">
    <property type="entry name" value="F-box domain"/>
    <property type="match status" value="1"/>
</dbReference>
<sequence>MITRSKKSKTSVNANPQTSKEEANFDVIPVDLVREVMGRLPAKSVARFLLVSKLWEKIIRSRDFITSFPFRSCSSSQPRLLIAFGGLDSPEGRFGRHDARRWDPRMQNWNFFSSTLSSSNFLSRSNVTCPLPNPEEIEYHSHYVNGLLSFGYGQQQFIVNPTTGKSIALPRVKTRRRFAKSFFGYDPVNDEYKVLCMTEKLHGLPKKPSSQHQIYNLGGDIEKQKQKAWRLIECSLPHRPCSNGVCIDGVVYYLSKTGNDLSQVSLMSFDLRSEKFGLVTGVPANTGIVVYTSWKTLFVLTYEGKVAIPIQASYAYEFDVWIMDPNDEKHEWTLMKISLGIETWKILFQYNQMIRIRGITQTGEFILTPTSYKSDDVYVVYYNPNTDTLRKIKVE</sequence>
<dbReference type="InterPro" id="IPR036047">
    <property type="entry name" value="F-box-like_dom_sf"/>
</dbReference>
<organism evidence="2 3">
    <name type="scientific">Eutrema salsugineum</name>
    <name type="common">Saltwater cress</name>
    <name type="synonym">Sisymbrium salsugineum</name>
    <dbReference type="NCBI Taxonomy" id="72664"/>
    <lineage>
        <taxon>Eukaryota</taxon>
        <taxon>Viridiplantae</taxon>
        <taxon>Streptophyta</taxon>
        <taxon>Embryophyta</taxon>
        <taxon>Tracheophyta</taxon>
        <taxon>Spermatophyta</taxon>
        <taxon>Magnoliopsida</taxon>
        <taxon>eudicotyledons</taxon>
        <taxon>Gunneridae</taxon>
        <taxon>Pentapetalae</taxon>
        <taxon>rosids</taxon>
        <taxon>malvids</taxon>
        <taxon>Brassicales</taxon>
        <taxon>Brassicaceae</taxon>
        <taxon>Eutremeae</taxon>
        <taxon>Eutrema</taxon>
    </lineage>
</organism>
<evidence type="ECO:0000259" key="1">
    <source>
        <dbReference type="PROSITE" id="PS50181"/>
    </source>
</evidence>
<dbReference type="AlphaFoldDB" id="V4N7E4"/>
<keyword evidence="3" id="KW-1185">Reference proteome</keyword>
<name>V4N7E4_EUTSA</name>
<dbReference type="Proteomes" id="UP000030689">
    <property type="component" value="Unassembled WGS sequence"/>
</dbReference>
<dbReference type="SMART" id="SM00256">
    <property type="entry name" value="FBOX"/>
    <property type="match status" value="1"/>
</dbReference>
<dbReference type="PANTHER" id="PTHR31111:SF67">
    <property type="entry name" value="F-BOX DOMAIN-CONTAINING PROTEIN"/>
    <property type="match status" value="1"/>
</dbReference>
<reference evidence="2 3" key="1">
    <citation type="journal article" date="2013" name="Front. Plant Sci.">
        <title>The Reference Genome of the Halophytic Plant Eutrema salsugineum.</title>
        <authorList>
            <person name="Yang R."/>
            <person name="Jarvis D.E."/>
            <person name="Chen H."/>
            <person name="Beilstein M.A."/>
            <person name="Grimwood J."/>
            <person name="Jenkins J."/>
            <person name="Shu S."/>
            <person name="Prochnik S."/>
            <person name="Xin M."/>
            <person name="Ma C."/>
            <person name="Schmutz J."/>
            <person name="Wing R.A."/>
            <person name="Mitchell-Olds T."/>
            <person name="Schumaker K.S."/>
            <person name="Wang X."/>
        </authorList>
    </citation>
    <scope>NUCLEOTIDE SEQUENCE [LARGE SCALE GENOMIC DNA]</scope>
</reference>
<dbReference type="SUPFAM" id="SSF50965">
    <property type="entry name" value="Galactose oxidase, central domain"/>
    <property type="match status" value="1"/>
</dbReference>
<evidence type="ECO:0000313" key="2">
    <source>
        <dbReference type="EMBL" id="ESQ41541.1"/>
    </source>
</evidence>
<feature type="domain" description="F-box" evidence="1">
    <location>
        <begin position="22"/>
        <end position="68"/>
    </location>
</feature>
<proteinExistence type="predicted"/>
<dbReference type="EMBL" id="KI517464">
    <property type="protein sequence ID" value="ESQ41541.1"/>
    <property type="molecule type" value="Genomic_DNA"/>
</dbReference>
<feature type="non-terminal residue" evidence="2">
    <location>
        <position position="395"/>
    </location>
</feature>
<protein>
    <recommendedName>
        <fullName evidence="1">F-box domain-containing protein</fullName>
    </recommendedName>
</protein>
<dbReference type="InterPro" id="IPR013187">
    <property type="entry name" value="F-box-assoc_dom_typ3"/>
</dbReference>
<dbReference type="eggNOG" id="ENOG502SXXQ">
    <property type="taxonomic scope" value="Eukaryota"/>
</dbReference>
<dbReference type="OMA" id="CKLWATT"/>
<dbReference type="Gramene" id="ESQ41541">
    <property type="protein sequence ID" value="ESQ41541"/>
    <property type="gene ID" value="EUTSA_v10015249mg"/>
</dbReference>
<dbReference type="KEGG" id="eus:EUTSA_v10015249mg"/>
<dbReference type="Pfam" id="PF00646">
    <property type="entry name" value="F-box"/>
    <property type="match status" value="1"/>
</dbReference>
<evidence type="ECO:0000313" key="3">
    <source>
        <dbReference type="Proteomes" id="UP000030689"/>
    </source>
</evidence>